<keyword evidence="3" id="KW-0723">Serine/threonine-protein kinase</keyword>
<evidence type="ECO:0000259" key="15">
    <source>
        <dbReference type="PROSITE" id="PS51285"/>
    </source>
</evidence>
<accession>A0A177EHZ1</accession>
<dbReference type="GeneID" id="93646382"/>
<evidence type="ECO:0000313" key="16">
    <source>
        <dbReference type="EMBL" id="OAG31557.1"/>
    </source>
</evidence>
<keyword evidence="11" id="KW-0067">ATP-binding</keyword>
<dbReference type="OrthoDB" id="63267at2759"/>
<dbReference type="PROSITE" id="PS51285">
    <property type="entry name" value="AGC_KINASE_CTER"/>
    <property type="match status" value="1"/>
</dbReference>
<comment type="caution">
    <text evidence="16">The sequence shown here is derived from an EMBL/GenBank/DDBJ whole genome shotgun (WGS) entry which is preliminary data.</text>
</comment>
<dbReference type="InterPro" id="IPR000961">
    <property type="entry name" value="AGC-kinase_C"/>
</dbReference>
<dbReference type="Pfam" id="PF00130">
    <property type="entry name" value="C1_1"/>
    <property type="match status" value="1"/>
</dbReference>
<dbReference type="InterPro" id="IPR000719">
    <property type="entry name" value="Prot_kinase_dom"/>
</dbReference>
<evidence type="ECO:0000259" key="14">
    <source>
        <dbReference type="PROSITE" id="PS50081"/>
    </source>
</evidence>
<evidence type="ECO:0000256" key="8">
    <source>
        <dbReference type="ARBA" id="ARBA00022771"/>
    </source>
</evidence>
<organism evidence="16 17">
    <name type="scientific">Nematocida displodere</name>
    <dbReference type="NCBI Taxonomy" id="1805483"/>
    <lineage>
        <taxon>Eukaryota</taxon>
        <taxon>Fungi</taxon>
        <taxon>Fungi incertae sedis</taxon>
        <taxon>Microsporidia</taxon>
        <taxon>Nematocida</taxon>
    </lineage>
</organism>
<dbReference type="Gene3D" id="1.10.510.10">
    <property type="entry name" value="Transferase(Phosphotransferase) domain 1"/>
    <property type="match status" value="1"/>
</dbReference>
<dbReference type="Pfam" id="PF00433">
    <property type="entry name" value="Pkinase_C"/>
    <property type="match status" value="1"/>
</dbReference>
<protein>
    <recommendedName>
        <fullName evidence="2">protein kinase C</fullName>
        <ecNumber evidence="2">2.7.11.13</ecNumber>
    </recommendedName>
</protein>
<evidence type="ECO:0000256" key="5">
    <source>
        <dbReference type="ARBA" id="ARBA00022679"/>
    </source>
</evidence>
<dbReference type="InterPro" id="IPR002219">
    <property type="entry name" value="PKC_DAG/PE"/>
</dbReference>
<evidence type="ECO:0000256" key="6">
    <source>
        <dbReference type="ARBA" id="ARBA00022723"/>
    </source>
</evidence>
<dbReference type="PROSITE" id="PS00479">
    <property type="entry name" value="ZF_DAG_PE_1"/>
    <property type="match status" value="1"/>
</dbReference>
<feature type="domain" description="AGC-kinase C-terminal" evidence="15">
    <location>
        <begin position="735"/>
        <end position="790"/>
    </location>
</feature>
<feature type="domain" description="Protein kinase" evidence="13">
    <location>
        <begin position="481"/>
        <end position="734"/>
    </location>
</feature>
<dbReference type="GO" id="GO:0004697">
    <property type="term" value="F:diacylglycerol-dependent serine/threonine kinase activity"/>
    <property type="evidence" value="ECO:0007669"/>
    <property type="project" value="UniProtKB-EC"/>
</dbReference>
<dbReference type="SUPFAM" id="SSF56112">
    <property type="entry name" value="Protein kinase-like (PK-like)"/>
    <property type="match status" value="1"/>
</dbReference>
<dbReference type="EC" id="2.7.11.13" evidence="2"/>
<evidence type="ECO:0000313" key="17">
    <source>
        <dbReference type="Proteomes" id="UP000185944"/>
    </source>
</evidence>
<dbReference type="Gene3D" id="3.30.200.20">
    <property type="entry name" value="Phosphorylase Kinase, domain 1"/>
    <property type="match status" value="1"/>
</dbReference>
<evidence type="ECO:0000256" key="12">
    <source>
        <dbReference type="SAM" id="MobiDB-lite"/>
    </source>
</evidence>
<proteinExistence type="inferred from homology"/>
<evidence type="ECO:0000256" key="2">
    <source>
        <dbReference type="ARBA" id="ARBA00012429"/>
    </source>
</evidence>
<dbReference type="Gene3D" id="3.30.60.20">
    <property type="match status" value="2"/>
</dbReference>
<dbReference type="PROSITE" id="PS50081">
    <property type="entry name" value="ZF_DAG_PE_2"/>
    <property type="match status" value="2"/>
</dbReference>
<keyword evidence="4" id="KW-0597">Phosphoprotein</keyword>
<dbReference type="InterPro" id="IPR017892">
    <property type="entry name" value="Pkinase_C"/>
</dbReference>
<feature type="region of interest" description="Disordered" evidence="12">
    <location>
        <begin position="124"/>
        <end position="149"/>
    </location>
</feature>
<keyword evidence="5" id="KW-0808">Transferase</keyword>
<evidence type="ECO:0000256" key="10">
    <source>
        <dbReference type="ARBA" id="ARBA00022833"/>
    </source>
</evidence>
<dbReference type="InterPro" id="IPR011009">
    <property type="entry name" value="Kinase-like_dom_sf"/>
</dbReference>
<dbReference type="RefSeq" id="XP_067545158.1">
    <property type="nucleotide sequence ID" value="XM_067687450.1"/>
</dbReference>
<feature type="compositionally biased region" description="Basic and acidic residues" evidence="12">
    <location>
        <begin position="136"/>
        <end position="149"/>
    </location>
</feature>
<evidence type="ECO:0000256" key="4">
    <source>
        <dbReference type="ARBA" id="ARBA00022553"/>
    </source>
</evidence>
<feature type="domain" description="Phorbol-ester/DAG-type" evidence="14">
    <location>
        <begin position="277"/>
        <end position="325"/>
    </location>
</feature>
<keyword evidence="6" id="KW-0479">Metal-binding</keyword>
<dbReference type="PANTHER" id="PTHR24351">
    <property type="entry name" value="RIBOSOMAL PROTEIN S6 KINASE"/>
    <property type="match status" value="1"/>
</dbReference>
<dbReference type="InterPro" id="IPR046349">
    <property type="entry name" value="C1-like_sf"/>
</dbReference>
<evidence type="ECO:0000256" key="3">
    <source>
        <dbReference type="ARBA" id="ARBA00022527"/>
    </source>
</evidence>
<dbReference type="EMBL" id="LTDL01000014">
    <property type="protein sequence ID" value="OAG31557.1"/>
    <property type="molecule type" value="Genomic_DNA"/>
</dbReference>
<feature type="domain" description="Phorbol-ester/DAG-type" evidence="14">
    <location>
        <begin position="400"/>
        <end position="449"/>
    </location>
</feature>
<dbReference type="AlphaFoldDB" id="A0A177EHZ1"/>
<evidence type="ECO:0000256" key="11">
    <source>
        <dbReference type="ARBA" id="ARBA00022840"/>
    </source>
</evidence>
<keyword evidence="17" id="KW-1185">Reference proteome</keyword>
<feature type="region of interest" description="Disordered" evidence="12">
    <location>
        <begin position="371"/>
        <end position="394"/>
    </location>
</feature>
<gene>
    <name evidence="16" type="ORF">NEDG_00032</name>
</gene>
<reference evidence="16 17" key="1">
    <citation type="submission" date="2016-02" db="EMBL/GenBank/DDBJ databases">
        <title>Discovery of a natural microsporidian pathogen with a broad tissue tropism in Caenorhabditis elegans.</title>
        <authorList>
            <person name="Luallen R.J."/>
            <person name="Reinke A.W."/>
            <person name="Tong L."/>
            <person name="Botts M.R."/>
            <person name="Felix M.-A."/>
            <person name="Troemel E.R."/>
        </authorList>
    </citation>
    <scope>NUCLEOTIDE SEQUENCE [LARGE SCALE GENOMIC DNA]</scope>
    <source>
        <strain evidence="16 17">JUm2807</strain>
    </source>
</reference>
<dbReference type="CDD" id="cd00029">
    <property type="entry name" value="C1"/>
    <property type="match status" value="2"/>
</dbReference>
<dbReference type="Proteomes" id="UP000185944">
    <property type="component" value="Unassembled WGS sequence"/>
</dbReference>
<dbReference type="STRING" id="1805483.A0A177EHZ1"/>
<name>A0A177EHZ1_9MICR</name>
<feature type="compositionally biased region" description="Basic and acidic residues" evidence="12">
    <location>
        <begin position="371"/>
        <end position="392"/>
    </location>
</feature>
<evidence type="ECO:0000256" key="9">
    <source>
        <dbReference type="ARBA" id="ARBA00022777"/>
    </source>
</evidence>
<dbReference type="GO" id="GO:0005524">
    <property type="term" value="F:ATP binding"/>
    <property type="evidence" value="ECO:0007669"/>
    <property type="project" value="UniProtKB-KW"/>
</dbReference>
<keyword evidence="9" id="KW-0418">Kinase</keyword>
<dbReference type="GO" id="GO:0008270">
    <property type="term" value="F:zinc ion binding"/>
    <property type="evidence" value="ECO:0007669"/>
    <property type="project" value="UniProtKB-KW"/>
</dbReference>
<dbReference type="PROSITE" id="PS50011">
    <property type="entry name" value="PROTEIN_KINASE_DOM"/>
    <property type="match status" value="1"/>
</dbReference>
<evidence type="ECO:0000256" key="7">
    <source>
        <dbReference type="ARBA" id="ARBA00022741"/>
    </source>
</evidence>
<keyword evidence="7" id="KW-0547">Nucleotide-binding</keyword>
<dbReference type="SMART" id="SM00109">
    <property type="entry name" value="C1"/>
    <property type="match status" value="2"/>
</dbReference>
<dbReference type="Pfam" id="PF00069">
    <property type="entry name" value="Pkinase"/>
    <property type="match status" value="1"/>
</dbReference>
<sequence length="790" mass="90390">MKKKKESSLKMIEKLKSLLPALSGEEAEAARFQIENLCAENPLLGHLDGRASPATILECWEQRDLSRMKVLQQKLAQEKNLLKGYKTIQTAEKGPELESCIEYVQRKVYFITCQVESIKEYVEDASGDTGTVHQESAQKDDQLSEKNDKRTGTMQMTIIELNTKNPLHHNSQIIVYLKNAPVATIAESEIGEGRAVSFSFEEVCHVEIEIRSEKDVMVGWIFFPVEDLVDAEDKGKKTFFFTMTDHSNLAISFGKCILQKKGLQRAEVAIFTKRVAGHNMRKLENMNSYYCEICSNGKEETLYFRCDWCKYTCHMKCLSKIFFVCVEYAKKQQKEEAIQRLEREREKIRKERLGIILAAVEIREKPEDDAEIADRTTKVTKEPEAAPEDRSKPTKRYAVAHDLKETKTHSLIWCSHCGEKISLFSEALECTICHLTYHTDCKAMVFKSCGISEELRTSLITYTPAPRRLEPIEDQITLNEFEFQAQIGGTAYGKIYLCNWRNQKVALKAIKKEAAIVNDITEYLEIERKCLDMTKGSKNPFLAQLQGYFQTDTHVFFIIEFVAGGDLYYHIQRTVFTENTVRQILAEIILGVEFLHKNNVIYRNLKLANVLVDEDGHVKITDFSLCSIGAKNGIAHTFCGTIDTVAPEMIAGVYTKSVDWWSLGVVAYQLVMKKSPFTGETVQKIRHAIEQDDPEEIESVPEPIKNLILSLLEKNPENRLGNRSITQIKKHPYFEGVEWSKLKNKEEKLEWAPEIAETLNFDPEFTSEDPTLSPGEPIADETQKLYFQNF</sequence>
<evidence type="ECO:0000259" key="13">
    <source>
        <dbReference type="PROSITE" id="PS50011"/>
    </source>
</evidence>
<evidence type="ECO:0000256" key="1">
    <source>
        <dbReference type="ARBA" id="ARBA00005490"/>
    </source>
</evidence>
<comment type="similarity">
    <text evidence="1">Belongs to the protein kinase superfamily. AGC Ser/Thr protein kinase family. PKC subfamily.</text>
</comment>
<dbReference type="SUPFAM" id="SSF57889">
    <property type="entry name" value="Cysteine-rich domain"/>
    <property type="match status" value="2"/>
</dbReference>
<dbReference type="VEuPathDB" id="MicrosporidiaDB:NEDG_00032"/>
<keyword evidence="10" id="KW-0862">Zinc</keyword>
<keyword evidence="8" id="KW-0863">Zinc-finger</keyword>